<feature type="transmembrane region" description="Helical" evidence="5">
    <location>
        <begin position="315"/>
        <end position="338"/>
    </location>
</feature>
<name>A0A841R6F9_9SPIO</name>
<evidence type="ECO:0000313" key="8">
    <source>
        <dbReference type="Proteomes" id="UP000587760"/>
    </source>
</evidence>
<proteinExistence type="predicted"/>
<feature type="transmembrane region" description="Helical" evidence="5">
    <location>
        <begin position="52"/>
        <end position="70"/>
    </location>
</feature>
<keyword evidence="1" id="KW-1003">Cell membrane</keyword>
<dbReference type="Pfam" id="PF07584">
    <property type="entry name" value="BatA"/>
    <property type="match status" value="1"/>
</dbReference>
<dbReference type="InterPro" id="IPR002035">
    <property type="entry name" value="VWF_A"/>
</dbReference>
<dbReference type="InterPro" id="IPR036465">
    <property type="entry name" value="vWFA_dom_sf"/>
</dbReference>
<evidence type="ECO:0000256" key="2">
    <source>
        <dbReference type="ARBA" id="ARBA00022692"/>
    </source>
</evidence>
<keyword evidence="4 5" id="KW-0472">Membrane</keyword>
<keyword evidence="3 5" id="KW-1133">Transmembrane helix</keyword>
<evidence type="ECO:0000256" key="4">
    <source>
        <dbReference type="ARBA" id="ARBA00023136"/>
    </source>
</evidence>
<evidence type="ECO:0000259" key="6">
    <source>
        <dbReference type="PROSITE" id="PS50234"/>
    </source>
</evidence>
<evidence type="ECO:0000313" key="7">
    <source>
        <dbReference type="EMBL" id="MBB6478757.1"/>
    </source>
</evidence>
<dbReference type="PROSITE" id="PS50234">
    <property type="entry name" value="VWFA"/>
    <property type="match status" value="1"/>
</dbReference>
<organism evidence="7 8">
    <name type="scientific">Spirochaeta isovalerica</name>
    <dbReference type="NCBI Taxonomy" id="150"/>
    <lineage>
        <taxon>Bacteria</taxon>
        <taxon>Pseudomonadati</taxon>
        <taxon>Spirochaetota</taxon>
        <taxon>Spirochaetia</taxon>
        <taxon>Spirochaetales</taxon>
        <taxon>Spirochaetaceae</taxon>
        <taxon>Spirochaeta</taxon>
    </lineage>
</organism>
<dbReference type="PANTHER" id="PTHR22550:SF5">
    <property type="entry name" value="LEUCINE ZIPPER PROTEIN 4"/>
    <property type="match status" value="1"/>
</dbReference>
<dbReference type="PANTHER" id="PTHR22550">
    <property type="entry name" value="SPORE GERMINATION PROTEIN"/>
    <property type="match status" value="1"/>
</dbReference>
<accession>A0A841R6F9</accession>
<comment type="caution">
    <text evidence="7">The sequence shown here is derived from an EMBL/GenBank/DDBJ whole genome shotgun (WGS) entry which is preliminary data.</text>
</comment>
<dbReference type="Gene3D" id="3.40.50.410">
    <property type="entry name" value="von Willebrand factor, type A domain"/>
    <property type="match status" value="1"/>
</dbReference>
<dbReference type="SMART" id="SM00327">
    <property type="entry name" value="VWA"/>
    <property type="match status" value="1"/>
</dbReference>
<keyword evidence="2 5" id="KW-0812">Transmembrane</keyword>
<dbReference type="EMBL" id="JACHGJ010000001">
    <property type="protein sequence ID" value="MBB6478757.1"/>
    <property type="molecule type" value="Genomic_DNA"/>
</dbReference>
<dbReference type="InterPro" id="IPR050768">
    <property type="entry name" value="UPF0353/GerABKA_families"/>
</dbReference>
<gene>
    <name evidence="7" type="ORF">HNR50_000390</name>
</gene>
<dbReference type="InterPro" id="IPR024163">
    <property type="entry name" value="Aerotolerance_reg_N"/>
</dbReference>
<sequence length="342" mass="38186">MNFQSPQAFLLLLVIPVIFLYRRAGGQSRGTEFASLPSINRDHVSLREKLSSLPYYLSLLALVLIVTALARPVKGYETIREVTRGVAINMVLDRSSSMGTPVKADGSRNRLDAVKDAFITFVAGNDAELEGRPDDLIGLITFGRFGETLAPLTLSHNTLVDFTQTIQLIESREEDGTSIGDAVSLAVARLVETEKQNRRSEYEIESKAIILLTDGQNNGGKISPLDAAYLAQQWGIKIYTIGFGAGYYRNAFGLVRKIPEGYGVDQETLSKMADITGGQYFSADTEESLKEIYREIDKMEKISHESFSFKNYKEFFMPFAFAGWILLFLSYILSATWLRRIP</sequence>
<protein>
    <submittedName>
        <fullName evidence="7">Ca-activated chloride channel family protein</fullName>
    </submittedName>
</protein>
<keyword evidence="8" id="KW-1185">Reference proteome</keyword>
<dbReference type="SUPFAM" id="SSF53300">
    <property type="entry name" value="vWA-like"/>
    <property type="match status" value="1"/>
</dbReference>
<evidence type="ECO:0000256" key="5">
    <source>
        <dbReference type="SAM" id="Phobius"/>
    </source>
</evidence>
<evidence type="ECO:0000256" key="3">
    <source>
        <dbReference type="ARBA" id="ARBA00022989"/>
    </source>
</evidence>
<dbReference type="AlphaFoldDB" id="A0A841R6F9"/>
<dbReference type="RefSeq" id="WP_184742932.1">
    <property type="nucleotide sequence ID" value="NZ_JACHGJ010000001.1"/>
</dbReference>
<reference evidence="7 8" key="1">
    <citation type="submission" date="2020-08" db="EMBL/GenBank/DDBJ databases">
        <title>Genomic Encyclopedia of Type Strains, Phase IV (KMG-IV): sequencing the most valuable type-strain genomes for metagenomic binning, comparative biology and taxonomic classification.</title>
        <authorList>
            <person name="Goeker M."/>
        </authorList>
    </citation>
    <scope>NUCLEOTIDE SEQUENCE [LARGE SCALE GENOMIC DNA]</scope>
    <source>
        <strain evidence="7 8">DSM 2461</strain>
    </source>
</reference>
<feature type="domain" description="VWFA" evidence="6">
    <location>
        <begin position="87"/>
        <end position="296"/>
    </location>
</feature>
<dbReference type="Pfam" id="PF00092">
    <property type="entry name" value="VWA"/>
    <property type="match status" value="1"/>
</dbReference>
<evidence type="ECO:0000256" key="1">
    <source>
        <dbReference type="ARBA" id="ARBA00022475"/>
    </source>
</evidence>
<dbReference type="Proteomes" id="UP000587760">
    <property type="component" value="Unassembled WGS sequence"/>
</dbReference>